<feature type="compositionally biased region" description="Basic and acidic residues" evidence="1">
    <location>
        <begin position="30"/>
        <end position="47"/>
    </location>
</feature>
<dbReference type="EMBL" id="JAULUE010002052">
    <property type="protein sequence ID" value="KAK5899909.1"/>
    <property type="molecule type" value="Genomic_DNA"/>
</dbReference>
<evidence type="ECO:0000313" key="3">
    <source>
        <dbReference type="Proteomes" id="UP001335648"/>
    </source>
</evidence>
<evidence type="ECO:0000256" key="1">
    <source>
        <dbReference type="SAM" id="MobiDB-lite"/>
    </source>
</evidence>
<organism evidence="2 3">
    <name type="scientific">Champsocephalus esox</name>
    <name type="common">pike icefish</name>
    <dbReference type="NCBI Taxonomy" id="159716"/>
    <lineage>
        <taxon>Eukaryota</taxon>
        <taxon>Metazoa</taxon>
        <taxon>Chordata</taxon>
        <taxon>Craniata</taxon>
        <taxon>Vertebrata</taxon>
        <taxon>Euteleostomi</taxon>
        <taxon>Actinopterygii</taxon>
        <taxon>Neopterygii</taxon>
        <taxon>Teleostei</taxon>
        <taxon>Neoteleostei</taxon>
        <taxon>Acanthomorphata</taxon>
        <taxon>Eupercaria</taxon>
        <taxon>Perciformes</taxon>
        <taxon>Notothenioidei</taxon>
        <taxon>Channichthyidae</taxon>
        <taxon>Champsocephalus</taxon>
    </lineage>
</organism>
<sequence>MNEDEEEEEQRQREEELMKIKILRHKKDEVELAGSKRNDDVVVREVEEKEEEVEDSEGHSSNEGNMSDVWNSGEREESGNEEQEVQRQKENDLLFEREMRGKKEGKEKAATRARREELKGWKRISVNIGKVNDKGVWVECKQNVHHLRVRQRAFGGREGETVAIWRERKVKAIAVTRVDVDEGNWGW</sequence>
<proteinExistence type="predicted"/>
<gene>
    <name evidence="2" type="ORF">CesoFtcFv8_009336</name>
</gene>
<comment type="caution">
    <text evidence="2">The sequence shown here is derived from an EMBL/GenBank/DDBJ whole genome shotgun (WGS) entry which is preliminary data.</text>
</comment>
<evidence type="ECO:0000313" key="2">
    <source>
        <dbReference type="EMBL" id="KAK5899909.1"/>
    </source>
</evidence>
<feature type="region of interest" description="Disordered" evidence="1">
    <location>
        <begin position="30"/>
        <end position="111"/>
    </location>
</feature>
<name>A0AAN8CA35_9TELE</name>
<feature type="compositionally biased region" description="Basic and acidic residues" evidence="1">
    <location>
        <begin position="73"/>
        <end position="111"/>
    </location>
</feature>
<feature type="compositionally biased region" description="Polar residues" evidence="1">
    <location>
        <begin position="59"/>
        <end position="70"/>
    </location>
</feature>
<keyword evidence="3" id="KW-1185">Reference proteome</keyword>
<protein>
    <submittedName>
        <fullName evidence="2">Uncharacterized protein</fullName>
    </submittedName>
</protein>
<accession>A0AAN8CA35</accession>
<reference evidence="2 3" key="1">
    <citation type="journal article" date="2023" name="Mol. Biol. Evol.">
        <title>Genomics of Secondarily Temperate Adaptation in the Only Non-Antarctic Icefish.</title>
        <authorList>
            <person name="Rivera-Colon A.G."/>
            <person name="Rayamajhi N."/>
            <person name="Minhas B.F."/>
            <person name="Madrigal G."/>
            <person name="Bilyk K.T."/>
            <person name="Yoon V."/>
            <person name="Hune M."/>
            <person name="Gregory S."/>
            <person name="Cheng C.H.C."/>
            <person name="Catchen J.M."/>
        </authorList>
    </citation>
    <scope>NUCLEOTIDE SEQUENCE [LARGE SCALE GENOMIC DNA]</scope>
    <source>
        <strain evidence="2">JC2023a</strain>
    </source>
</reference>
<dbReference type="Proteomes" id="UP001335648">
    <property type="component" value="Unassembled WGS sequence"/>
</dbReference>
<dbReference type="AlphaFoldDB" id="A0AAN8CA35"/>